<dbReference type="EMBL" id="AXCN02000020">
    <property type="status" value="NOT_ANNOTATED_CDS"/>
    <property type="molecule type" value="Genomic_DNA"/>
</dbReference>
<dbReference type="AlphaFoldDB" id="A0A182Q2U7"/>
<dbReference type="Proteomes" id="UP000075886">
    <property type="component" value="Unassembled WGS sequence"/>
</dbReference>
<evidence type="ECO:0000256" key="1">
    <source>
        <dbReference type="SAM" id="MobiDB-lite"/>
    </source>
</evidence>
<dbReference type="VEuPathDB" id="VectorBase:AFAF001985"/>
<reference evidence="2" key="2">
    <citation type="submission" date="2020-05" db="UniProtKB">
        <authorList>
            <consortium name="EnsemblMetazoa"/>
        </authorList>
    </citation>
    <scope>IDENTIFICATION</scope>
    <source>
        <strain evidence="2">FAR1</strain>
    </source>
</reference>
<evidence type="ECO:0000313" key="2">
    <source>
        <dbReference type="EnsemblMetazoa" id="AFAF001985-PA"/>
    </source>
</evidence>
<feature type="compositionally biased region" description="Basic and acidic residues" evidence="1">
    <location>
        <begin position="1"/>
        <end position="18"/>
    </location>
</feature>
<reference evidence="3" key="1">
    <citation type="submission" date="2014-01" db="EMBL/GenBank/DDBJ databases">
        <title>The Genome Sequence of Anopheles farauti FAR1 (V2).</title>
        <authorList>
            <consortium name="The Broad Institute Genomics Platform"/>
            <person name="Neafsey D.E."/>
            <person name="Besansky N."/>
            <person name="Howell P."/>
            <person name="Walton C."/>
            <person name="Young S.K."/>
            <person name="Zeng Q."/>
            <person name="Gargeya S."/>
            <person name="Fitzgerald M."/>
            <person name="Haas B."/>
            <person name="Abouelleil A."/>
            <person name="Allen A.W."/>
            <person name="Alvarado L."/>
            <person name="Arachchi H.M."/>
            <person name="Berlin A.M."/>
            <person name="Chapman S.B."/>
            <person name="Gainer-Dewar J."/>
            <person name="Goldberg J."/>
            <person name="Griggs A."/>
            <person name="Gujja S."/>
            <person name="Hansen M."/>
            <person name="Howarth C."/>
            <person name="Imamovic A."/>
            <person name="Ireland A."/>
            <person name="Larimer J."/>
            <person name="McCowan C."/>
            <person name="Murphy C."/>
            <person name="Pearson M."/>
            <person name="Poon T.W."/>
            <person name="Priest M."/>
            <person name="Roberts A."/>
            <person name="Saif S."/>
            <person name="Shea T."/>
            <person name="Sisk P."/>
            <person name="Sykes S."/>
            <person name="Wortman J."/>
            <person name="Nusbaum C."/>
            <person name="Birren B."/>
        </authorList>
    </citation>
    <scope>NUCLEOTIDE SEQUENCE [LARGE SCALE GENOMIC DNA]</scope>
    <source>
        <strain evidence="3">FAR1</strain>
    </source>
</reference>
<keyword evidence="3" id="KW-1185">Reference proteome</keyword>
<sequence>MDKNEESKSQPEKEECKDGSCNSCWMKVAGYGPKQPPMVITVSASEEKQPQGAQRCRLIDVPSTTLDQLVVVLFALDAEVLVLRVRKLTLEVFEQDQQLVLAARHQRVDVLQPEPVLTVAEVAETELVVIPGPEERLRTVEPVLDHRPSVLPEVEAAQHILYTPVFTMRLSWQELYTISSSSSSGGESVDDLTGPSDSIRFSFVMRCTASALARLERGHDDMGGKKRFTKSANKKVNLHLQQLVERTHHHQHLLAQLLQLLHDQPAVALIILVLQPPTVRLERIAESVHR</sequence>
<organism evidence="2 3">
    <name type="scientific">Anopheles farauti</name>
    <dbReference type="NCBI Taxonomy" id="69004"/>
    <lineage>
        <taxon>Eukaryota</taxon>
        <taxon>Metazoa</taxon>
        <taxon>Ecdysozoa</taxon>
        <taxon>Arthropoda</taxon>
        <taxon>Hexapoda</taxon>
        <taxon>Insecta</taxon>
        <taxon>Pterygota</taxon>
        <taxon>Neoptera</taxon>
        <taxon>Endopterygota</taxon>
        <taxon>Diptera</taxon>
        <taxon>Nematocera</taxon>
        <taxon>Culicoidea</taxon>
        <taxon>Culicidae</taxon>
        <taxon>Anophelinae</taxon>
        <taxon>Anopheles</taxon>
    </lineage>
</organism>
<dbReference type="EnsemblMetazoa" id="AFAF001985-RA">
    <property type="protein sequence ID" value="AFAF001985-PA"/>
    <property type="gene ID" value="AFAF001985"/>
</dbReference>
<accession>A0A182Q2U7</accession>
<proteinExistence type="predicted"/>
<protein>
    <submittedName>
        <fullName evidence="2">Uncharacterized protein</fullName>
    </submittedName>
</protein>
<feature type="region of interest" description="Disordered" evidence="1">
    <location>
        <begin position="1"/>
        <end position="20"/>
    </location>
</feature>
<name>A0A182Q2U7_9DIPT</name>
<evidence type="ECO:0000313" key="3">
    <source>
        <dbReference type="Proteomes" id="UP000075886"/>
    </source>
</evidence>